<accession>A0AAJ2MYV7</accession>
<evidence type="ECO:0000313" key="2">
    <source>
        <dbReference type="EMBL" id="MDT3467924.1"/>
    </source>
</evidence>
<name>A0AAJ2MYV7_STEMA</name>
<comment type="caution">
    <text evidence="2">The sequence shown here is derived from an EMBL/GenBank/DDBJ whole genome shotgun (WGS) entry which is preliminary data.</text>
</comment>
<feature type="transmembrane region" description="Helical" evidence="1">
    <location>
        <begin position="6"/>
        <end position="24"/>
    </location>
</feature>
<reference evidence="2" key="1">
    <citation type="submission" date="2023-07" db="EMBL/GenBank/DDBJ databases">
        <title>Comparative genomics of clinical Stenotrophomonas maltophilia isolates reveals regions of diversity which correlate with colonization and persistence in vivo.</title>
        <authorList>
            <person name="Mcdaniel M.S."/>
            <person name="Swords W.E."/>
            <person name="Sumpter N.A."/>
            <person name="Lindgren N.R."/>
            <person name="Billiot C.E."/>
        </authorList>
    </citation>
    <scope>NUCLEOTIDE SEQUENCE</scope>
    <source>
        <strain evidence="2">Ism4</strain>
    </source>
</reference>
<evidence type="ECO:0000256" key="1">
    <source>
        <dbReference type="SAM" id="Phobius"/>
    </source>
</evidence>
<keyword evidence="1" id="KW-1133">Transmembrane helix</keyword>
<evidence type="ECO:0000313" key="3">
    <source>
        <dbReference type="Proteomes" id="UP001251948"/>
    </source>
</evidence>
<gene>
    <name evidence="2" type="ORF">ROV92_07930</name>
</gene>
<keyword evidence="1" id="KW-0472">Membrane</keyword>
<dbReference type="Proteomes" id="UP001251948">
    <property type="component" value="Unassembled WGS sequence"/>
</dbReference>
<proteinExistence type="predicted"/>
<dbReference type="EMBL" id="JAVSKO010000003">
    <property type="protein sequence ID" value="MDT3467924.1"/>
    <property type="molecule type" value="Genomic_DNA"/>
</dbReference>
<dbReference type="AlphaFoldDB" id="A0AAJ2MYV7"/>
<protein>
    <recommendedName>
        <fullName evidence="4">DUF2730 family protein</fullName>
    </recommendedName>
</protein>
<organism evidence="2 3">
    <name type="scientific">Stenotrophomonas maltophilia</name>
    <name type="common">Pseudomonas maltophilia</name>
    <name type="synonym">Xanthomonas maltophilia</name>
    <dbReference type="NCBI Taxonomy" id="40324"/>
    <lineage>
        <taxon>Bacteria</taxon>
        <taxon>Pseudomonadati</taxon>
        <taxon>Pseudomonadota</taxon>
        <taxon>Gammaproteobacteria</taxon>
        <taxon>Lysobacterales</taxon>
        <taxon>Lysobacteraceae</taxon>
        <taxon>Stenotrophomonas</taxon>
        <taxon>Stenotrophomonas maltophilia group</taxon>
    </lineage>
</organism>
<sequence>MVGGDISATAPWWAAGSVVALWMLRETWTAFLSRRKERTETDANVELIRGLSDRVSFLDQRVTAQDERLQAEMLLRLRAQEEASALRTRVRQLESTLRSLGAVIPPEDPVVPA</sequence>
<dbReference type="RefSeq" id="WP_049458465.1">
    <property type="nucleotide sequence ID" value="NZ_JAVSKO010000003.1"/>
</dbReference>
<keyword evidence="1" id="KW-0812">Transmembrane</keyword>
<evidence type="ECO:0008006" key="4">
    <source>
        <dbReference type="Google" id="ProtNLM"/>
    </source>
</evidence>